<keyword evidence="3 5" id="KW-0560">Oxidoreductase</keyword>
<dbReference type="Gene3D" id="1.10.520.10">
    <property type="match status" value="1"/>
</dbReference>
<gene>
    <name evidence="7" type="ORF">IMSHALPRED_006836</name>
</gene>
<evidence type="ECO:0000313" key="7">
    <source>
        <dbReference type="EMBL" id="CAF9925974.1"/>
    </source>
</evidence>
<feature type="signal peptide" evidence="5">
    <location>
        <begin position="1"/>
        <end position="30"/>
    </location>
</feature>
<dbReference type="InterPro" id="IPR044831">
    <property type="entry name" value="Ccp1-like"/>
</dbReference>
<dbReference type="PROSITE" id="PS50873">
    <property type="entry name" value="PEROXIDASE_4"/>
    <property type="match status" value="1"/>
</dbReference>
<dbReference type="SUPFAM" id="SSF48113">
    <property type="entry name" value="Heme-dependent peroxidases"/>
    <property type="match status" value="1"/>
</dbReference>
<dbReference type="InterPro" id="IPR010255">
    <property type="entry name" value="Haem_peroxidase_sf"/>
</dbReference>
<keyword evidence="1 5" id="KW-0575">Peroxidase</keyword>
<dbReference type="EMBL" id="CAJPDT010000041">
    <property type="protein sequence ID" value="CAF9925974.1"/>
    <property type="molecule type" value="Genomic_DNA"/>
</dbReference>
<feature type="domain" description="Plant heme peroxidase family profile" evidence="6">
    <location>
        <begin position="138"/>
        <end position="310"/>
    </location>
</feature>
<dbReference type="EC" id="1.11.1.-" evidence="5"/>
<evidence type="ECO:0000256" key="2">
    <source>
        <dbReference type="ARBA" id="ARBA00022617"/>
    </source>
</evidence>
<feature type="chain" id="PRO_5034493484" description="Peroxidase" evidence="5">
    <location>
        <begin position="31"/>
        <end position="555"/>
    </location>
</feature>
<dbReference type="PANTHER" id="PTHR31356">
    <property type="entry name" value="THYLAKOID LUMENAL 29 KDA PROTEIN, CHLOROPLASTIC-RELATED"/>
    <property type="match status" value="1"/>
</dbReference>
<sequence>MLLSAMTKLAAMQGLLSVCIPFMAIRSVTAQYVANTDALIIKEIEHLYFDAAPAGILSAITPCSNYYQPSTGASNNSLGMSTVAEWIRTAFHDFVTANIYSDTGGLDASIGFETTRAENVGPAFNDSLTFFSYFINHMVSMSDLIALGTVMAVGACGGPHIEMRGGRIDATEAGPTGVPEPETDISDTLTDFGNAGFNGDDGITLTACGHTMGGVHHSTFPQAVPASAVSSTNLDGRIVFDETVAVFDIGTVTDYVEGTGDKGGPLVTTSNKTVNSDYRLYNSDSNATITRLASSASYFAGQCSAIFQRMIETVPPNVVFTTAVDPTTTTNLRPYGIALNINWAGNMTLTGNFRYIQISGASAAPSTLAITLINRAGKTTTTTVSSAISSSDTGTGIWGPTHSYAFTLSFPASVGLSGLAAAGQNWTFQDTMFAVPALSSISPTLPTFAANPSLNTLSTYTVNTTVAYLTSSPPSSLTATYAIPMAQAGTVSPYMDTSTTATLALIGKTTGGFALYSAVTKHSLSAKQAYGTSVDVAVAGQAAALQFYKPFNPNQ</sequence>
<reference evidence="7" key="1">
    <citation type="submission" date="2021-03" db="EMBL/GenBank/DDBJ databases">
        <authorList>
            <person name="Tagirdzhanova G."/>
        </authorList>
    </citation>
    <scope>NUCLEOTIDE SEQUENCE</scope>
</reference>
<dbReference type="Pfam" id="PF00141">
    <property type="entry name" value="peroxidase"/>
    <property type="match status" value="1"/>
</dbReference>
<organism evidence="7 8">
    <name type="scientific">Imshaugia aleurites</name>
    <dbReference type="NCBI Taxonomy" id="172621"/>
    <lineage>
        <taxon>Eukaryota</taxon>
        <taxon>Fungi</taxon>
        <taxon>Dikarya</taxon>
        <taxon>Ascomycota</taxon>
        <taxon>Pezizomycotina</taxon>
        <taxon>Lecanoromycetes</taxon>
        <taxon>OSLEUM clade</taxon>
        <taxon>Lecanoromycetidae</taxon>
        <taxon>Lecanorales</taxon>
        <taxon>Lecanorineae</taxon>
        <taxon>Parmeliaceae</taxon>
        <taxon>Imshaugia</taxon>
    </lineage>
</organism>
<keyword evidence="2" id="KW-0349">Heme</keyword>
<dbReference type="GO" id="GO:0000302">
    <property type="term" value="P:response to reactive oxygen species"/>
    <property type="evidence" value="ECO:0007669"/>
    <property type="project" value="TreeGrafter"/>
</dbReference>
<comment type="caution">
    <text evidence="7">The sequence shown here is derived from an EMBL/GenBank/DDBJ whole genome shotgun (WGS) entry which is preliminary data.</text>
</comment>
<dbReference type="PRINTS" id="PR00458">
    <property type="entry name" value="PEROXIDASE"/>
</dbReference>
<comment type="similarity">
    <text evidence="4">Belongs to the peroxidase family.</text>
</comment>
<accession>A0A8H3ITM4</accession>
<evidence type="ECO:0000313" key="8">
    <source>
        <dbReference type="Proteomes" id="UP000664534"/>
    </source>
</evidence>
<dbReference type="OrthoDB" id="5985073at2759"/>
<dbReference type="GO" id="GO:0034599">
    <property type="term" value="P:cellular response to oxidative stress"/>
    <property type="evidence" value="ECO:0007669"/>
    <property type="project" value="InterPro"/>
</dbReference>
<dbReference type="Proteomes" id="UP000664534">
    <property type="component" value="Unassembled WGS sequence"/>
</dbReference>
<dbReference type="GO" id="GO:0020037">
    <property type="term" value="F:heme binding"/>
    <property type="evidence" value="ECO:0007669"/>
    <property type="project" value="UniProtKB-UniRule"/>
</dbReference>
<evidence type="ECO:0000256" key="4">
    <source>
        <dbReference type="RuleBase" id="RU004241"/>
    </source>
</evidence>
<keyword evidence="2" id="KW-0408">Iron</keyword>
<dbReference type="GO" id="GO:0042744">
    <property type="term" value="P:hydrogen peroxide catabolic process"/>
    <property type="evidence" value="ECO:0007669"/>
    <property type="project" value="TreeGrafter"/>
</dbReference>
<protein>
    <recommendedName>
        <fullName evidence="5">Peroxidase</fullName>
        <ecNumber evidence="5">1.11.1.-</ecNumber>
    </recommendedName>
</protein>
<evidence type="ECO:0000256" key="3">
    <source>
        <dbReference type="ARBA" id="ARBA00023002"/>
    </source>
</evidence>
<evidence type="ECO:0000259" key="6">
    <source>
        <dbReference type="PROSITE" id="PS50873"/>
    </source>
</evidence>
<evidence type="ECO:0000256" key="5">
    <source>
        <dbReference type="RuleBase" id="RU363051"/>
    </source>
</evidence>
<evidence type="ECO:0000256" key="1">
    <source>
        <dbReference type="ARBA" id="ARBA00022559"/>
    </source>
</evidence>
<dbReference type="AlphaFoldDB" id="A0A8H3ITM4"/>
<name>A0A8H3ITM4_9LECA</name>
<dbReference type="InterPro" id="IPR002016">
    <property type="entry name" value="Haem_peroxidase"/>
</dbReference>
<keyword evidence="2" id="KW-0479">Metal-binding</keyword>
<dbReference type="PANTHER" id="PTHR31356:SF53">
    <property type="entry name" value="HEME PEROXIDASE"/>
    <property type="match status" value="1"/>
</dbReference>
<keyword evidence="5" id="KW-0732">Signal</keyword>
<dbReference type="GO" id="GO:0046872">
    <property type="term" value="F:metal ion binding"/>
    <property type="evidence" value="ECO:0007669"/>
    <property type="project" value="UniProtKB-UniRule"/>
</dbReference>
<keyword evidence="8" id="KW-1185">Reference proteome</keyword>
<proteinExistence type="inferred from homology"/>
<dbReference type="GO" id="GO:0004601">
    <property type="term" value="F:peroxidase activity"/>
    <property type="evidence" value="ECO:0007669"/>
    <property type="project" value="UniProtKB-KW"/>
</dbReference>